<reference evidence="10" key="1">
    <citation type="submission" date="2020-12" db="EMBL/GenBank/DDBJ databases">
        <title>GES Beta-lactamases isolated from hospital effluents in Brazil.</title>
        <authorList>
            <person name="Conte D."/>
            <person name="Mesa D."/>
            <person name="Palmeiro J.K."/>
            <person name="Dalla-Costa L.M."/>
        </authorList>
    </citation>
    <scope>NUCLEOTIDE SEQUENCE [LARGE SCALE GENOMIC DNA]</scope>
    <source>
        <strain evidence="10">Aero21</strain>
    </source>
</reference>
<evidence type="ECO:0000256" key="4">
    <source>
        <dbReference type="ARBA" id="ARBA00022692"/>
    </source>
</evidence>
<comment type="similarity">
    <text evidence="3">Belongs to the binding-protein-dependent transport system permease family. HisMQ subfamily.</text>
</comment>
<name>A0A7T3X6W5_AERCA</name>
<evidence type="ECO:0000256" key="3">
    <source>
        <dbReference type="ARBA" id="ARBA00010072"/>
    </source>
</evidence>
<keyword evidence="7 8" id="KW-0472">Membrane</keyword>
<dbReference type="InterPro" id="IPR035906">
    <property type="entry name" value="MetI-like_sf"/>
</dbReference>
<feature type="transmembrane region" description="Helical" evidence="8">
    <location>
        <begin position="164"/>
        <end position="182"/>
    </location>
</feature>
<protein>
    <submittedName>
        <fullName evidence="10">ABC transporter permease subunit</fullName>
    </submittedName>
</protein>
<dbReference type="Pfam" id="PF00528">
    <property type="entry name" value="BPD_transp_1"/>
    <property type="match status" value="1"/>
</dbReference>
<keyword evidence="5" id="KW-0029">Amino-acid transport</keyword>
<keyword evidence="4 8" id="KW-0812">Transmembrane</keyword>
<evidence type="ECO:0000256" key="8">
    <source>
        <dbReference type="SAM" id="Phobius"/>
    </source>
</evidence>
<feature type="domain" description="ABC transmembrane type-1" evidence="9">
    <location>
        <begin position="145"/>
        <end position="245"/>
    </location>
</feature>
<dbReference type="GO" id="GO:0006865">
    <property type="term" value="P:amino acid transport"/>
    <property type="evidence" value="ECO:0007669"/>
    <property type="project" value="UniProtKB-KW"/>
</dbReference>
<keyword evidence="6 8" id="KW-1133">Transmembrane helix</keyword>
<proteinExistence type="inferred from homology"/>
<dbReference type="AlphaFoldDB" id="A0A7T3X6W5"/>
<keyword evidence="5" id="KW-0813">Transport</keyword>
<dbReference type="InterPro" id="IPR043429">
    <property type="entry name" value="ArtM/GltK/GlnP/TcyL/YhdX-like"/>
</dbReference>
<evidence type="ECO:0000256" key="7">
    <source>
        <dbReference type="ARBA" id="ARBA00023136"/>
    </source>
</evidence>
<evidence type="ECO:0000256" key="5">
    <source>
        <dbReference type="ARBA" id="ARBA00022970"/>
    </source>
</evidence>
<dbReference type="PANTHER" id="PTHR30614:SF20">
    <property type="entry name" value="GLUTAMINE TRANSPORT SYSTEM PERMEASE PROTEIN GLNP"/>
    <property type="match status" value="1"/>
</dbReference>
<dbReference type="EMBL" id="CP065937">
    <property type="protein sequence ID" value="QQA63372.1"/>
    <property type="molecule type" value="Genomic_DNA"/>
</dbReference>
<evidence type="ECO:0000256" key="2">
    <source>
        <dbReference type="ARBA" id="ARBA00004651"/>
    </source>
</evidence>
<comment type="function">
    <text evidence="1">Part of the binding-protein-dependent transport system for glutamine; probably responsible for the translocation of the substrate across the membrane.</text>
</comment>
<evidence type="ECO:0000256" key="1">
    <source>
        <dbReference type="ARBA" id="ARBA00003159"/>
    </source>
</evidence>
<feature type="transmembrane region" description="Helical" evidence="8">
    <location>
        <begin position="12"/>
        <end position="30"/>
    </location>
</feature>
<dbReference type="EMBL" id="CP065937">
    <property type="protein sequence ID" value="QQA63369.1"/>
    <property type="molecule type" value="Genomic_DNA"/>
</dbReference>
<comment type="subcellular location">
    <subcellularLocation>
        <location evidence="2">Cell membrane</location>
        <topology evidence="2">Multi-pass membrane protein</topology>
    </subcellularLocation>
</comment>
<evidence type="ECO:0000256" key="6">
    <source>
        <dbReference type="ARBA" id="ARBA00022989"/>
    </source>
</evidence>
<dbReference type="GO" id="GO:0005886">
    <property type="term" value="C:plasma membrane"/>
    <property type="evidence" value="ECO:0007669"/>
    <property type="project" value="UniProtKB-SubCell"/>
</dbReference>
<dbReference type="PANTHER" id="PTHR30614">
    <property type="entry name" value="MEMBRANE COMPONENT OF AMINO ACID ABC TRANSPORTER"/>
    <property type="match status" value="1"/>
</dbReference>
<dbReference type="GO" id="GO:0055085">
    <property type="term" value="P:transmembrane transport"/>
    <property type="evidence" value="ECO:0007669"/>
    <property type="project" value="InterPro"/>
</dbReference>
<evidence type="ECO:0000313" key="11">
    <source>
        <dbReference type="EMBL" id="QQA63372.1"/>
    </source>
</evidence>
<evidence type="ECO:0000259" key="9">
    <source>
        <dbReference type="Pfam" id="PF00528"/>
    </source>
</evidence>
<gene>
    <name evidence="10" type="ORF">JC965_19215</name>
    <name evidence="11" type="ORF">JC965_19315</name>
</gene>
<evidence type="ECO:0000313" key="10">
    <source>
        <dbReference type="EMBL" id="QQA63369.1"/>
    </source>
</evidence>
<accession>A0A7T3X6W5</accession>
<sequence length="293" mass="32454">MEKQPNQLLWHGIFLLLLVLAAIFGIYKAVQAVDYTWRWERIPQYIAYQAEQKHYAEFDGTVVADKGQLFLQDDLDPSRRQAIAPKGSQLAEGDTVFLGDTLDVQLSWTAGPIAWGSGSRSSSPWWRASSPSCLAPGRARPPPPNPALRNLAVTYVELIRGTPLLVQIFIVYFFIGTVLNLDRFTLVWRRSRSSPAYVAEIVRAGISSIHKGQMEAGRSLGMTSAQTMRYVILPQAFKRVLPPLAGRSSTSSRTLSGLRHLHHGSHQGGGAKWSAPPSARSRCGSPWLCSIWC</sequence>
<dbReference type="InterPro" id="IPR000515">
    <property type="entry name" value="MetI-like"/>
</dbReference>
<dbReference type="SUPFAM" id="SSF161098">
    <property type="entry name" value="MetI-like"/>
    <property type="match status" value="1"/>
</dbReference>
<dbReference type="Gene3D" id="1.10.3720.10">
    <property type="entry name" value="MetI-like"/>
    <property type="match status" value="1"/>
</dbReference>
<organism evidence="10">
    <name type="scientific">Aeromonas caviae</name>
    <name type="common">Aeromonas punctata</name>
    <dbReference type="NCBI Taxonomy" id="648"/>
    <lineage>
        <taxon>Bacteria</taxon>
        <taxon>Pseudomonadati</taxon>
        <taxon>Pseudomonadota</taxon>
        <taxon>Gammaproteobacteria</taxon>
        <taxon>Aeromonadales</taxon>
        <taxon>Aeromonadaceae</taxon>
        <taxon>Aeromonas</taxon>
    </lineage>
</organism>
<dbReference type="CDD" id="cd06261">
    <property type="entry name" value="TM_PBP2"/>
    <property type="match status" value="1"/>
</dbReference>